<organism evidence="2 4">
    <name type="scientific">Oleiagrimonas soli</name>
    <dbReference type="NCBI Taxonomy" id="1543381"/>
    <lineage>
        <taxon>Bacteria</taxon>
        <taxon>Pseudomonadati</taxon>
        <taxon>Pseudomonadota</taxon>
        <taxon>Gammaproteobacteria</taxon>
        <taxon>Lysobacterales</taxon>
        <taxon>Rhodanobacteraceae</taxon>
        <taxon>Oleiagrimonas</taxon>
    </lineage>
</organism>
<dbReference type="Proteomes" id="UP000029708">
    <property type="component" value="Unassembled WGS sequence"/>
</dbReference>
<dbReference type="Proteomes" id="UP000560000">
    <property type="component" value="Unassembled WGS sequence"/>
</dbReference>
<dbReference type="HOGENOM" id="CLU_2479916_0_0_6"/>
<dbReference type="STRING" id="1543381.LF63_0110425"/>
<evidence type="ECO:0000313" key="4">
    <source>
        <dbReference type="Proteomes" id="UP000029708"/>
    </source>
</evidence>
<evidence type="ECO:0000313" key="2">
    <source>
        <dbReference type="EMBL" id="KGI77678.1"/>
    </source>
</evidence>
<gene>
    <name evidence="3" type="ORF">HNQ86_000141</name>
    <name evidence="2" type="ORF">LF63_0110425</name>
</gene>
<reference evidence="2 4" key="1">
    <citation type="submission" date="2014-09" db="EMBL/GenBank/DDBJ databases">
        <title>Xanthomonadaceae 3.5X direct submission.</title>
        <authorList>
            <person name="Fang T."/>
            <person name="Wang H."/>
        </authorList>
    </citation>
    <scope>NUCLEOTIDE SEQUENCE [LARGE SCALE GENOMIC DNA]</scope>
    <source>
        <strain evidence="2 4">3.5X</strain>
    </source>
</reference>
<dbReference type="AlphaFoldDB" id="A0A099CUR2"/>
<keyword evidence="1" id="KW-0812">Transmembrane</keyword>
<dbReference type="RefSeq" id="WP_043101591.1">
    <property type="nucleotide sequence ID" value="NZ_JACHET010000001.1"/>
</dbReference>
<reference evidence="3 5" key="2">
    <citation type="submission" date="2020-08" db="EMBL/GenBank/DDBJ databases">
        <title>Genomic Encyclopedia of Type Strains, Phase IV (KMG-IV): sequencing the most valuable type-strain genomes for metagenomic binning, comparative biology and taxonomic classification.</title>
        <authorList>
            <person name="Goeker M."/>
        </authorList>
    </citation>
    <scope>NUCLEOTIDE SEQUENCE [LARGE SCALE GENOMIC DNA]</scope>
    <source>
        <strain evidence="3 5">DSM 107085</strain>
    </source>
</reference>
<feature type="transmembrane region" description="Helical" evidence="1">
    <location>
        <begin position="35"/>
        <end position="53"/>
    </location>
</feature>
<feature type="transmembrane region" description="Helical" evidence="1">
    <location>
        <begin position="59"/>
        <end position="78"/>
    </location>
</feature>
<evidence type="ECO:0000313" key="5">
    <source>
        <dbReference type="Proteomes" id="UP000560000"/>
    </source>
</evidence>
<evidence type="ECO:0000313" key="3">
    <source>
        <dbReference type="EMBL" id="MBB6182796.1"/>
    </source>
</evidence>
<dbReference type="EMBL" id="JACHET010000001">
    <property type="protein sequence ID" value="MBB6182796.1"/>
    <property type="molecule type" value="Genomic_DNA"/>
</dbReference>
<sequence>MGELLQRATRGVDLSAPDAAWHIFHNLMAMLPWTALLWFTLVSAVLGAIVGWWRGRFWTGIFISLVIGPLGLLILWALPSRRVRPTSDDEPPPSQ</sequence>
<keyword evidence="4" id="KW-1185">Reference proteome</keyword>
<comment type="caution">
    <text evidence="2">The sequence shown here is derived from an EMBL/GenBank/DDBJ whole genome shotgun (WGS) entry which is preliminary data.</text>
</comment>
<protein>
    <submittedName>
        <fullName evidence="2">Uncharacterized protein</fullName>
    </submittedName>
</protein>
<dbReference type="OrthoDB" id="5958239at2"/>
<keyword evidence="1" id="KW-0472">Membrane</keyword>
<evidence type="ECO:0000256" key="1">
    <source>
        <dbReference type="SAM" id="Phobius"/>
    </source>
</evidence>
<name>A0A099CUR2_9GAMM</name>
<dbReference type="EMBL" id="JROI01000011">
    <property type="protein sequence ID" value="KGI77678.1"/>
    <property type="molecule type" value="Genomic_DNA"/>
</dbReference>
<proteinExistence type="predicted"/>
<accession>A0A099CUR2</accession>
<keyword evidence="1" id="KW-1133">Transmembrane helix</keyword>